<dbReference type="InterPro" id="IPR019271">
    <property type="entry name" value="DUF2284_metal-binding"/>
</dbReference>
<accession>A0ABX1WTE9</accession>
<reference evidence="1 2" key="1">
    <citation type="submission" date="2018-12" db="EMBL/GenBank/DDBJ databases">
        <title>Marinifilum JC070 sp. nov., a marine bacterium isolated from Yongle Blue Hole in the South China Sea.</title>
        <authorList>
            <person name="Fu T."/>
        </authorList>
    </citation>
    <scope>NUCLEOTIDE SEQUENCE [LARGE SCALE GENOMIC DNA]</scope>
    <source>
        <strain evidence="1 2">JC070</strain>
    </source>
</reference>
<name>A0ABX1WTE9_9BACT</name>
<comment type="caution">
    <text evidence="1">The sequence shown here is derived from an EMBL/GenBank/DDBJ whole genome shotgun (WGS) entry which is preliminary data.</text>
</comment>
<proteinExistence type="predicted"/>
<keyword evidence="2" id="KW-1185">Reference proteome</keyword>
<gene>
    <name evidence="1" type="ORF">ELS83_05430</name>
</gene>
<evidence type="ECO:0000313" key="1">
    <source>
        <dbReference type="EMBL" id="NOU59251.1"/>
    </source>
</evidence>
<sequence length="211" mass="24744">MCYMLFEKQQLLYFCDKLNTTMIELCTDTIVKEFRNRKIEIQFKELEIAKADILPFLNKAEFNSYCIKGCPNHNEKWTCPPNCPDFEIYAQPFSKIKLFLFFSATKQFHFLSEENRSLESYNFIKEELQYFLREQEGTEGKMIAANSCEICSPCALNKGKKCYFPGKIRYNLVAFGFNVGKIMTDLFQHELKWAKENKIPEYVSSVGAILK</sequence>
<evidence type="ECO:0000313" key="2">
    <source>
        <dbReference type="Proteomes" id="UP000732105"/>
    </source>
</evidence>
<protein>
    <recommendedName>
        <fullName evidence="3">DUF2284 domain-containing protein</fullName>
    </recommendedName>
</protein>
<dbReference type="Pfam" id="PF10050">
    <property type="entry name" value="DUF2284"/>
    <property type="match status" value="1"/>
</dbReference>
<organism evidence="1 2">
    <name type="scientific">Marinifilum caeruleilacunae</name>
    <dbReference type="NCBI Taxonomy" id="2499076"/>
    <lineage>
        <taxon>Bacteria</taxon>
        <taxon>Pseudomonadati</taxon>
        <taxon>Bacteroidota</taxon>
        <taxon>Bacteroidia</taxon>
        <taxon>Marinilabiliales</taxon>
        <taxon>Marinifilaceae</taxon>
    </lineage>
</organism>
<evidence type="ECO:0008006" key="3">
    <source>
        <dbReference type="Google" id="ProtNLM"/>
    </source>
</evidence>
<dbReference type="EMBL" id="RZNH01000006">
    <property type="protein sequence ID" value="NOU59251.1"/>
    <property type="molecule type" value="Genomic_DNA"/>
</dbReference>
<dbReference type="Proteomes" id="UP000732105">
    <property type="component" value="Unassembled WGS sequence"/>
</dbReference>